<dbReference type="Proteomes" id="UP000599688">
    <property type="component" value="Unassembled WGS sequence"/>
</dbReference>
<reference evidence="1 2" key="1">
    <citation type="journal article" date="2014" name="Int. J. Syst. Evol. Microbiol.">
        <title>Complete genome sequence of Corynebacterium casei LMG S-19264T (=DSM 44701T), isolated from a smear-ripened cheese.</title>
        <authorList>
            <consortium name="US DOE Joint Genome Institute (JGI-PGF)"/>
            <person name="Walter F."/>
            <person name="Albersmeier A."/>
            <person name="Kalinowski J."/>
            <person name="Ruckert C."/>
        </authorList>
    </citation>
    <scope>NUCLEOTIDE SEQUENCE [LARGE SCALE GENOMIC DNA]</scope>
    <source>
        <strain evidence="1 2">CGMCC 1.12925</strain>
    </source>
</reference>
<accession>A0A917EB40</accession>
<dbReference type="AlphaFoldDB" id="A0A917EB40"/>
<dbReference type="EMBL" id="BMGL01000012">
    <property type="protein sequence ID" value="GGE19362.1"/>
    <property type="molecule type" value="Genomic_DNA"/>
</dbReference>
<protein>
    <submittedName>
        <fullName evidence="1">Uncharacterized protein</fullName>
    </submittedName>
</protein>
<keyword evidence="2" id="KW-1185">Reference proteome</keyword>
<evidence type="ECO:0000313" key="2">
    <source>
        <dbReference type="Proteomes" id="UP000599688"/>
    </source>
</evidence>
<name>A0A917EB40_9FLAO</name>
<dbReference type="Gene3D" id="3.30.750.24">
    <property type="entry name" value="STAS domain"/>
    <property type="match status" value="1"/>
</dbReference>
<organism evidence="1 2">
    <name type="scientific">Psychroflexus salis</name>
    <dbReference type="NCBI Taxonomy" id="1526574"/>
    <lineage>
        <taxon>Bacteria</taxon>
        <taxon>Pseudomonadati</taxon>
        <taxon>Bacteroidota</taxon>
        <taxon>Flavobacteriia</taxon>
        <taxon>Flavobacteriales</taxon>
        <taxon>Flavobacteriaceae</taxon>
        <taxon>Psychroflexus</taxon>
    </lineage>
</organism>
<comment type="caution">
    <text evidence="1">The sequence shown here is derived from an EMBL/GenBank/DDBJ whole genome shotgun (WGS) entry which is preliminary data.</text>
</comment>
<proteinExistence type="predicted"/>
<sequence>MKTEKFDNYLVLTDEKDDAKDFASFIGSIHHQFENDNLVLDLQKYKLLKLEELLSFLDISNHHRSNKKSFILINDTINIDDVPDELNVVPTMQEAQDMVQMEEIERDLGF</sequence>
<dbReference type="InterPro" id="IPR036513">
    <property type="entry name" value="STAS_dom_sf"/>
</dbReference>
<evidence type="ECO:0000313" key="1">
    <source>
        <dbReference type="EMBL" id="GGE19362.1"/>
    </source>
</evidence>
<gene>
    <name evidence="1" type="ORF">GCM10010831_20570</name>
</gene>
<dbReference type="RefSeq" id="WP_188406771.1">
    <property type="nucleotide sequence ID" value="NZ_BMGL01000012.1"/>
</dbReference>